<evidence type="ECO:0000256" key="5">
    <source>
        <dbReference type="ARBA" id="ARBA00017322"/>
    </source>
</evidence>
<dbReference type="InterPro" id="IPR008595">
    <property type="entry name" value="DegS"/>
</dbReference>
<keyword evidence="16" id="KW-0175">Coiled coil</keyword>
<protein>
    <recommendedName>
        <fullName evidence="5">Oxygen sensor histidine kinase NreB</fullName>
        <ecNumber evidence="4">2.7.13.3</ecNumber>
    </recommendedName>
    <alternativeName>
        <fullName evidence="15">Nitrogen regulation protein B</fullName>
    </alternativeName>
</protein>
<dbReference type="SUPFAM" id="SSF55874">
    <property type="entry name" value="ATPase domain of HSP90 chaperone/DNA topoisomerase II/histidine kinase"/>
    <property type="match status" value="1"/>
</dbReference>
<evidence type="ECO:0000256" key="14">
    <source>
        <dbReference type="ARBA" id="ARBA00024827"/>
    </source>
</evidence>
<evidence type="ECO:0000256" key="15">
    <source>
        <dbReference type="ARBA" id="ARBA00030800"/>
    </source>
</evidence>
<evidence type="ECO:0000313" key="19">
    <source>
        <dbReference type="Proteomes" id="UP000280960"/>
    </source>
</evidence>
<dbReference type="Gene3D" id="3.30.565.10">
    <property type="entry name" value="Histidine kinase-like ATPase, C-terminal domain"/>
    <property type="match status" value="1"/>
</dbReference>
<keyword evidence="8" id="KW-0808">Transferase</keyword>
<feature type="domain" description="Histidine kinase" evidence="17">
    <location>
        <begin position="187"/>
        <end position="378"/>
    </location>
</feature>
<keyword evidence="6" id="KW-0004">4Fe-4S</keyword>
<dbReference type="CDD" id="cd16917">
    <property type="entry name" value="HATPase_UhpB-NarQ-NarX-like"/>
    <property type="match status" value="1"/>
</dbReference>
<evidence type="ECO:0000256" key="9">
    <source>
        <dbReference type="ARBA" id="ARBA00022723"/>
    </source>
</evidence>
<dbReference type="Pfam" id="PF05384">
    <property type="entry name" value="DegS"/>
    <property type="match status" value="1"/>
</dbReference>
<keyword evidence="13" id="KW-0411">Iron-sulfur</keyword>
<evidence type="ECO:0000256" key="13">
    <source>
        <dbReference type="ARBA" id="ARBA00023014"/>
    </source>
</evidence>
<dbReference type="PROSITE" id="PS50109">
    <property type="entry name" value="HIS_KIN"/>
    <property type="match status" value="1"/>
</dbReference>
<evidence type="ECO:0000256" key="10">
    <source>
        <dbReference type="ARBA" id="ARBA00022777"/>
    </source>
</evidence>
<gene>
    <name evidence="18" type="ORF">D2962_02870</name>
</gene>
<dbReference type="KEGG" id="bacg:D2962_02870"/>
<keyword evidence="10 18" id="KW-0418">Kinase</keyword>
<dbReference type="SMART" id="SM00387">
    <property type="entry name" value="HATPase_c"/>
    <property type="match status" value="1"/>
</dbReference>
<comment type="function">
    <text evidence="14">Member of the two-component regulatory system NreB/NreC involved in the control of dissimilatory nitrate/nitrite reduction in response to oxygen. NreB functions as a direct oxygen sensor histidine kinase which is autophosphorylated, in the absence of oxygen, probably at the conserved histidine residue, and transfers its phosphate group probably to a conserved aspartate residue of NreC. NreB/NreC activates the expression of the nitrate (narGHJI) and nitrite (nir) reductase operons, as well as the putative nitrate transporter gene narT.</text>
</comment>
<dbReference type="InterPro" id="IPR004358">
    <property type="entry name" value="Sig_transdc_His_kin-like_C"/>
</dbReference>
<dbReference type="GO" id="GO:0046872">
    <property type="term" value="F:metal ion binding"/>
    <property type="evidence" value="ECO:0007669"/>
    <property type="project" value="UniProtKB-KW"/>
</dbReference>
<evidence type="ECO:0000256" key="16">
    <source>
        <dbReference type="SAM" id="Coils"/>
    </source>
</evidence>
<dbReference type="GO" id="GO:0051539">
    <property type="term" value="F:4 iron, 4 sulfur cluster binding"/>
    <property type="evidence" value="ECO:0007669"/>
    <property type="project" value="UniProtKB-KW"/>
</dbReference>
<proteinExistence type="predicted"/>
<dbReference type="RefSeq" id="WP_122014071.1">
    <property type="nucleotide sequence ID" value="NZ_CP033169.1"/>
</dbReference>
<evidence type="ECO:0000256" key="11">
    <source>
        <dbReference type="ARBA" id="ARBA00023004"/>
    </source>
</evidence>
<dbReference type="PANTHER" id="PTHR24421:SF55">
    <property type="entry name" value="SENSOR HISTIDINE KINASE YDFH"/>
    <property type="match status" value="1"/>
</dbReference>
<dbReference type="PIRSF" id="PIRSF003169">
    <property type="entry name" value="STHK_DegS"/>
    <property type="match status" value="1"/>
</dbReference>
<keyword evidence="19" id="KW-1185">Reference proteome</keyword>
<keyword evidence="11" id="KW-0408">Iron</keyword>
<sequence length="399" mass="46139">MVNIENLEKIIQKTRRIVEKSKEELYRLGESARLEYERTKQELESVKKEIASIIKEVDDMEKNYNQSRIRLMEVSRDFKHYSEEQIKEAYEEANKKQIELLSKREKEKLLRLQRDHLERNLKNLEVTIKRSEELMANVGMVLKILSNDLESIGNKIGEMQQMQALGLSVIMAQEEERKRVAREIHDGPAQSLANIVMRAEFCMKLMEVNPSMLKDELYGLMDLVRRSLQDVRKIIFDLRPMALDDLGLVPALKRYVEQYMKDYGIYIEIIVMGNEYELSSSLVVALFRVIQESMTNIRKYARATEVLIKIEFLKNRINVVVRDNGCGFDVEKVMAEKSGMAFGLIGMRERIQLLKGKFEVKSSPGHGTEVILSVPTAHEENGLAGVRRGEHVAGKQKTN</sequence>
<dbReference type="PANTHER" id="PTHR24421">
    <property type="entry name" value="NITRATE/NITRITE SENSOR PROTEIN NARX-RELATED"/>
    <property type="match status" value="1"/>
</dbReference>
<dbReference type="Pfam" id="PF07730">
    <property type="entry name" value="HisKA_3"/>
    <property type="match status" value="1"/>
</dbReference>
<evidence type="ECO:0000256" key="1">
    <source>
        <dbReference type="ARBA" id="ARBA00000085"/>
    </source>
</evidence>
<dbReference type="EC" id="2.7.13.3" evidence="4"/>
<evidence type="ECO:0000313" key="18">
    <source>
        <dbReference type="EMBL" id="AYO29686.1"/>
    </source>
</evidence>
<comment type="subcellular location">
    <subcellularLocation>
        <location evidence="3">Cytoplasm</location>
    </subcellularLocation>
</comment>
<comment type="cofactor">
    <cofactor evidence="2">
        <name>[4Fe-4S] cluster</name>
        <dbReference type="ChEBI" id="CHEBI:49883"/>
    </cofactor>
</comment>
<dbReference type="EMBL" id="CP033169">
    <property type="protein sequence ID" value="AYO29686.1"/>
    <property type="molecule type" value="Genomic_DNA"/>
</dbReference>
<accession>A0A3G2R2G6</accession>
<dbReference type="AlphaFoldDB" id="A0A3G2R2G6"/>
<reference evidence="18 19" key="1">
    <citation type="submission" date="2018-10" db="EMBL/GenBank/DDBJ databases">
        <authorList>
            <person name="Zhang X."/>
        </authorList>
    </citation>
    <scope>NUCLEOTIDE SEQUENCE [LARGE SCALE GENOMIC DNA]</scope>
    <source>
        <strain evidence="18 19">SK-G1</strain>
    </source>
</reference>
<comment type="catalytic activity">
    <reaction evidence="1">
        <text>ATP + protein L-histidine = ADP + protein N-phospho-L-histidine.</text>
        <dbReference type="EC" id="2.7.13.3"/>
    </reaction>
</comment>
<organism evidence="18 19">
    <name type="scientific">Biomaibacter acetigenes</name>
    <dbReference type="NCBI Taxonomy" id="2316383"/>
    <lineage>
        <taxon>Bacteria</taxon>
        <taxon>Bacillati</taxon>
        <taxon>Bacillota</taxon>
        <taxon>Clostridia</taxon>
        <taxon>Thermosediminibacterales</taxon>
        <taxon>Tepidanaerobacteraceae</taxon>
        <taxon>Biomaibacter</taxon>
    </lineage>
</organism>
<dbReference type="Proteomes" id="UP000280960">
    <property type="component" value="Chromosome"/>
</dbReference>
<dbReference type="InterPro" id="IPR036890">
    <property type="entry name" value="HATPase_C_sf"/>
</dbReference>
<evidence type="ECO:0000256" key="6">
    <source>
        <dbReference type="ARBA" id="ARBA00022485"/>
    </source>
</evidence>
<evidence type="ECO:0000256" key="3">
    <source>
        <dbReference type="ARBA" id="ARBA00004496"/>
    </source>
</evidence>
<evidence type="ECO:0000256" key="2">
    <source>
        <dbReference type="ARBA" id="ARBA00001966"/>
    </source>
</evidence>
<keyword evidence="7" id="KW-0963">Cytoplasm</keyword>
<evidence type="ECO:0000256" key="8">
    <source>
        <dbReference type="ARBA" id="ARBA00022679"/>
    </source>
</evidence>
<dbReference type="InterPro" id="IPR003594">
    <property type="entry name" value="HATPase_dom"/>
</dbReference>
<dbReference type="GO" id="GO:0046983">
    <property type="term" value="F:protein dimerization activity"/>
    <property type="evidence" value="ECO:0007669"/>
    <property type="project" value="InterPro"/>
</dbReference>
<evidence type="ECO:0000256" key="12">
    <source>
        <dbReference type="ARBA" id="ARBA00023012"/>
    </source>
</evidence>
<dbReference type="InterPro" id="IPR005467">
    <property type="entry name" value="His_kinase_dom"/>
</dbReference>
<dbReference type="Pfam" id="PF02518">
    <property type="entry name" value="HATPase_c"/>
    <property type="match status" value="1"/>
</dbReference>
<dbReference type="Gene3D" id="1.20.5.1930">
    <property type="match status" value="1"/>
</dbReference>
<dbReference type="GO" id="GO:0000155">
    <property type="term" value="F:phosphorelay sensor kinase activity"/>
    <property type="evidence" value="ECO:0007669"/>
    <property type="project" value="InterPro"/>
</dbReference>
<evidence type="ECO:0000256" key="7">
    <source>
        <dbReference type="ARBA" id="ARBA00022490"/>
    </source>
</evidence>
<dbReference type="InterPro" id="IPR016381">
    <property type="entry name" value="Sig_transdc_His_kinase_DegS"/>
</dbReference>
<feature type="coiled-coil region" evidence="16">
    <location>
        <begin position="4"/>
        <end position="134"/>
    </location>
</feature>
<dbReference type="GO" id="GO:0016020">
    <property type="term" value="C:membrane"/>
    <property type="evidence" value="ECO:0007669"/>
    <property type="project" value="InterPro"/>
</dbReference>
<evidence type="ECO:0000256" key="4">
    <source>
        <dbReference type="ARBA" id="ARBA00012438"/>
    </source>
</evidence>
<keyword evidence="9" id="KW-0479">Metal-binding</keyword>
<dbReference type="InterPro" id="IPR011712">
    <property type="entry name" value="Sig_transdc_His_kin_sub3_dim/P"/>
</dbReference>
<dbReference type="InterPro" id="IPR050482">
    <property type="entry name" value="Sensor_HK_TwoCompSys"/>
</dbReference>
<dbReference type="PRINTS" id="PR00344">
    <property type="entry name" value="BCTRLSENSOR"/>
</dbReference>
<name>A0A3G2R2G6_9FIRM</name>
<dbReference type="GO" id="GO:0005737">
    <property type="term" value="C:cytoplasm"/>
    <property type="evidence" value="ECO:0007669"/>
    <property type="project" value="UniProtKB-SubCell"/>
</dbReference>
<evidence type="ECO:0000259" key="17">
    <source>
        <dbReference type="PROSITE" id="PS50109"/>
    </source>
</evidence>
<keyword evidence="12" id="KW-0902">Two-component regulatory system</keyword>